<dbReference type="RefSeq" id="WP_106287998.1">
    <property type="nucleotide sequence ID" value="NZ_CAWNTC010000247.1"/>
</dbReference>
<reference evidence="4 5" key="1">
    <citation type="submission" date="2018-02" db="EMBL/GenBank/DDBJ databases">
        <authorList>
            <person name="Cohen D.B."/>
            <person name="Kent A.D."/>
        </authorList>
    </citation>
    <scope>NUCLEOTIDE SEQUENCE [LARGE SCALE GENOMIC DNA]</scope>
    <source>
        <strain evidence="4 5">CCAP 1448/3</strain>
    </source>
</reference>
<dbReference type="PANTHER" id="PTHR44591">
    <property type="entry name" value="STRESS RESPONSE REGULATOR PROTEIN 1"/>
    <property type="match status" value="1"/>
</dbReference>
<evidence type="ECO:0000256" key="1">
    <source>
        <dbReference type="ARBA" id="ARBA00022553"/>
    </source>
</evidence>
<dbReference type="Proteomes" id="UP000238762">
    <property type="component" value="Unassembled WGS sequence"/>
</dbReference>
<dbReference type="SMART" id="SM00448">
    <property type="entry name" value="REC"/>
    <property type="match status" value="1"/>
</dbReference>
<sequence>MMTAQNTSITAFTKKLIELKQARFSGRVLLKSSFGQVWTVFLYLGRILYANGGVHPVRRWQRNLAIHCFQGKLPPLEPMFNSINELSGISTDFQVDCWEYQFLWAALQQQMVTREQVVKMIQTMTVEVLFDVSQALQITGEIIQEPPLSPQLVLIDIEQGLNEAQKLWQIWQTAQLFDIIPDQAPLIRDPHQLQQKVSPATYKTLAALLNGRRSLRDIAMHTKRNITDVTRSLLPYIEANLVELINIPDSQPLVTPTIPKIITSQPTSTGSLIACVDDSPMVCQTMEKILTSAGYQFLPVQDSMRAIATLLSRKPDLVFLDLVMPNTNGYEICTQLRKVSAFKEVPIVILTGNDGIIDRVRAKVVGASHFISKPVDAPTVLEVVNQYLQKAHT</sequence>
<proteinExistence type="predicted"/>
<dbReference type="GO" id="GO:0000160">
    <property type="term" value="P:phosphorelay signal transduction system"/>
    <property type="evidence" value="ECO:0007669"/>
    <property type="project" value="InterPro"/>
</dbReference>
<reference evidence="4 5" key="2">
    <citation type="submission" date="2018-03" db="EMBL/GenBank/DDBJ databases">
        <title>The ancient ancestry and fast evolution of plastids.</title>
        <authorList>
            <person name="Moore K.R."/>
            <person name="Magnabosco C."/>
            <person name="Momper L."/>
            <person name="Gold D.A."/>
            <person name="Bosak T."/>
            <person name="Fournier G.P."/>
        </authorList>
    </citation>
    <scope>NUCLEOTIDE SEQUENCE [LARGE SCALE GENOMIC DNA]</scope>
    <source>
        <strain evidence="4 5">CCAP 1448/3</strain>
    </source>
</reference>
<gene>
    <name evidence="4" type="ORF">C7B64_07365</name>
</gene>
<dbReference type="Gene3D" id="3.40.50.2300">
    <property type="match status" value="1"/>
</dbReference>
<dbReference type="PIRSF" id="PIRSF005897">
    <property type="entry name" value="RR_PatA"/>
    <property type="match status" value="1"/>
</dbReference>
<dbReference type="InterPro" id="IPR050595">
    <property type="entry name" value="Bact_response_regulator"/>
</dbReference>
<dbReference type="InterPro" id="IPR025497">
    <property type="entry name" value="PatA-like_N"/>
</dbReference>
<dbReference type="InterPro" id="IPR024186">
    <property type="entry name" value="Sig_transdc_resp-reg_PatA"/>
</dbReference>
<dbReference type="OrthoDB" id="524459at2"/>
<evidence type="ECO:0000256" key="2">
    <source>
        <dbReference type="PROSITE-ProRule" id="PRU00169"/>
    </source>
</evidence>
<name>A0A2T1C5Y1_9CYAN</name>
<comment type="caution">
    <text evidence="4">The sequence shown here is derived from an EMBL/GenBank/DDBJ whole genome shotgun (WGS) entry which is preliminary data.</text>
</comment>
<keyword evidence="1 2" id="KW-0597">Phosphoprotein</keyword>
<evidence type="ECO:0000313" key="5">
    <source>
        <dbReference type="Proteomes" id="UP000238762"/>
    </source>
</evidence>
<evidence type="ECO:0000313" key="4">
    <source>
        <dbReference type="EMBL" id="PSB03644.1"/>
    </source>
</evidence>
<keyword evidence="5" id="KW-1185">Reference proteome</keyword>
<organism evidence="4 5">
    <name type="scientific">Merismopedia glauca CCAP 1448/3</name>
    <dbReference type="NCBI Taxonomy" id="1296344"/>
    <lineage>
        <taxon>Bacteria</taxon>
        <taxon>Bacillati</taxon>
        <taxon>Cyanobacteriota</taxon>
        <taxon>Cyanophyceae</taxon>
        <taxon>Synechococcales</taxon>
        <taxon>Merismopediaceae</taxon>
        <taxon>Merismopedia</taxon>
    </lineage>
</organism>
<dbReference type="SUPFAM" id="SSF52172">
    <property type="entry name" value="CheY-like"/>
    <property type="match status" value="1"/>
</dbReference>
<dbReference type="EMBL" id="PVWJ01000027">
    <property type="protein sequence ID" value="PSB03644.1"/>
    <property type="molecule type" value="Genomic_DNA"/>
</dbReference>
<dbReference type="InterPro" id="IPR001789">
    <property type="entry name" value="Sig_transdc_resp-reg_receiver"/>
</dbReference>
<feature type="modified residue" description="4-aspartylphosphate" evidence="2">
    <location>
        <position position="321"/>
    </location>
</feature>
<accession>A0A2T1C5Y1</accession>
<evidence type="ECO:0000259" key="3">
    <source>
        <dbReference type="PROSITE" id="PS50110"/>
    </source>
</evidence>
<protein>
    <submittedName>
        <fullName evidence="4">Response regulator</fullName>
    </submittedName>
</protein>
<dbReference type="Pfam" id="PF00072">
    <property type="entry name" value="Response_reg"/>
    <property type="match status" value="1"/>
</dbReference>
<dbReference type="PANTHER" id="PTHR44591:SF23">
    <property type="entry name" value="CHEY SUBFAMILY"/>
    <property type="match status" value="1"/>
</dbReference>
<dbReference type="InterPro" id="IPR011006">
    <property type="entry name" value="CheY-like_superfamily"/>
</dbReference>
<feature type="domain" description="Response regulatory" evidence="3">
    <location>
        <begin position="272"/>
        <end position="388"/>
    </location>
</feature>
<dbReference type="AlphaFoldDB" id="A0A2T1C5Y1"/>
<dbReference type="PROSITE" id="PS50110">
    <property type="entry name" value="RESPONSE_REGULATORY"/>
    <property type="match status" value="1"/>
</dbReference>
<dbReference type="Pfam" id="PF14332">
    <property type="entry name" value="DUF4388"/>
    <property type="match status" value="1"/>
</dbReference>